<evidence type="ECO:0000313" key="1">
    <source>
        <dbReference type="EMBL" id="KAE8259013.1"/>
    </source>
</evidence>
<comment type="caution">
    <text evidence="1">The sequence shown here is derived from an EMBL/GenBank/DDBJ whole genome shotgun (WGS) entry which is preliminary data.</text>
</comment>
<reference evidence="1" key="2">
    <citation type="journal article" date="2019" name="IMA Fungus">
        <title>Genome sequencing and comparison of five Tilletia species to identify candidate genes for the detection of regulated species infecting wheat.</title>
        <authorList>
            <person name="Nguyen H.D.T."/>
            <person name="Sultana T."/>
            <person name="Kesanakurti P."/>
            <person name="Hambleton S."/>
        </authorList>
    </citation>
    <scope>NUCLEOTIDE SEQUENCE</scope>
    <source>
        <strain evidence="1">DAOMC 236416</strain>
    </source>
</reference>
<proteinExistence type="predicted"/>
<evidence type="ECO:0000313" key="2">
    <source>
        <dbReference type="Proteomes" id="UP000077521"/>
    </source>
</evidence>
<dbReference type="Proteomes" id="UP000077521">
    <property type="component" value="Unassembled WGS sequence"/>
</dbReference>
<accession>A0A177TEF6</accession>
<dbReference type="EMBL" id="LWDF02000049">
    <property type="protein sequence ID" value="KAE8259013.1"/>
    <property type="molecule type" value="Genomic_DNA"/>
</dbReference>
<gene>
    <name evidence="1" type="ORF">A4X13_0g1280</name>
</gene>
<organism evidence="1 2">
    <name type="scientific">Tilletia indica</name>
    <dbReference type="NCBI Taxonomy" id="43049"/>
    <lineage>
        <taxon>Eukaryota</taxon>
        <taxon>Fungi</taxon>
        <taxon>Dikarya</taxon>
        <taxon>Basidiomycota</taxon>
        <taxon>Ustilaginomycotina</taxon>
        <taxon>Exobasidiomycetes</taxon>
        <taxon>Tilletiales</taxon>
        <taxon>Tilletiaceae</taxon>
        <taxon>Tilletia</taxon>
    </lineage>
</organism>
<protein>
    <submittedName>
        <fullName evidence="1">Uncharacterized protein</fullName>
    </submittedName>
</protein>
<sequence length="238" mass="26177">MPVIDLDKYSPLLFSGLPSIEDAATQFEAFGGLARIEAALGTVARKHPAAAFGCGLQLLHRHSDLDPDEIMVGFGSTTMPVKRSELAQSSLCKLRPTIWGLRPGSQIDFVPLEFAMFDDASTTKVELDPEFARDVAKVLVDFELEQTLGLAILPDAGEAFVVNLEATYGRANVVVPANLFAEQQDSIEVLWDLVALGHADRLRATCRVKCMRDPQDRKHYCLGHRQSELQNVLVQLCV</sequence>
<keyword evidence="2" id="KW-1185">Reference proteome</keyword>
<name>A0A177TEF6_9BASI</name>
<reference evidence="1" key="1">
    <citation type="submission" date="2016-04" db="EMBL/GenBank/DDBJ databases">
        <authorList>
            <person name="Nguyen H.D."/>
            <person name="Samba Siva P."/>
            <person name="Cullis J."/>
            <person name="Levesque C.A."/>
            <person name="Hambleton S."/>
        </authorList>
    </citation>
    <scope>NUCLEOTIDE SEQUENCE</scope>
    <source>
        <strain evidence="1">DAOMC 236416</strain>
    </source>
</reference>
<dbReference type="AlphaFoldDB" id="A0A177TEF6"/>